<name>A0AAD1SB53_PELCU</name>
<evidence type="ECO:0000313" key="1">
    <source>
        <dbReference type="EMBL" id="CAH2296611.1"/>
    </source>
</evidence>
<reference evidence="1" key="1">
    <citation type="submission" date="2022-03" db="EMBL/GenBank/DDBJ databases">
        <authorList>
            <person name="Alioto T."/>
            <person name="Alioto T."/>
            <person name="Gomez Garrido J."/>
        </authorList>
    </citation>
    <scope>NUCLEOTIDE SEQUENCE</scope>
</reference>
<dbReference type="AlphaFoldDB" id="A0AAD1SB53"/>
<evidence type="ECO:0000313" key="2">
    <source>
        <dbReference type="Proteomes" id="UP001295444"/>
    </source>
</evidence>
<keyword evidence="2" id="KW-1185">Reference proteome</keyword>
<dbReference type="Proteomes" id="UP001295444">
    <property type="component" value="Chromosome 05"/>
</dbReference>
<sequence length="76" mass="8716">MEPLLMLLNHTQMPLGRYKKNLIRHFLNAAKSLIPARWKSSDIPTISQWMDKVDELFAMKSLTAEHKNAAPVCGHM</sequence>
<dbReference type="EMBL" id="OW240916">
    <property type="protein sequence ID" value="CAH2296611.1"/>
    <property type="molecule type" value="Genomic_DNA"/>
</dbReference>
<organism evidence="1 2">
    <name type="scientific">Pelobates cultripes</name>
    <name type="common">Western spadefoot toad</name>
    <dbReference type="NCBI Taxonomy" id="61616"/>
    <lineage>
        <taxon>Eukaryota</taxon>
        <taxon>Metazoa</taxon>
        <taxon>Chordata</taxon>
        <taxon>Craniata</taxon>
        <taxon>Vertebrata</taxon>
        <taxon>Euteleostomi</taxon>
        <taxon>Amphibia</taxon>
        <taxon>Batrachia</taxon>
        <taxon>Anura</taxon>
        <taxon>Pelobatoidea</taxon>
        <taxon>Pelobatidae</taxon>
        <taxon>Pelobates</taxon>
    </lineage>
</organism>
<protein>
    <submittedName>
        <fullName evidence="1">Uncharacterized protein</fullName>
    </submittedName>
</protein>
<proteinExistence type="predicted"/>
<gene>
    <name evidence="1" type="ORF">PECUL_23A033950</name>
</gene>
<accession>A0AAD1SB53</accession>